<feature type="non-terminal residue" evidence="1">
    <location>
        <position position="47"/>
    </location>
</feature>
<evidence type="ECO:0008006" key="2">
    <source>
        <dbReference type="Google" id="ProtNLM"/>
    </source>
</evidence>
<dbReference type="AlphaFoldDB" id="X1NMX4"/>
<protein>
    <recommendedName>
        <fullName evidence="2">ROK family protein</fullName>
    </recommendedName>
</protein>
<evidence type="ECO:0000313" key="1">
    <source>
        <dbReference type="EMBL" id="GAI31561.1"/>
    </source>
</evidence>
<dbReference type="SUPFAM" id="SSF53067">
    <property type="entry name" value="Actin-like ATPase domain"/>
    <property type="match status" value="1"/>
</dbReference>
<accession>X1NMX4</accession>
<dbReference type="Gene3D" id="3.30.420.40">
    <property type="match status" value="1"/>
</dbReference>
<comment type="caution">
    <text evidence="1">The sequence shown here is derived from an EMBL/GenBank/DDBJ whole genome shotgun (WGS) entry which is preliminary data.</text>
</comment>
<name>X1NMX4_9ZZZZ</name>
<reference evidence="1" key="1">
    <citation type="journal article" date="2014" name="Front. Microbiol.">
        <title>High frequency of phylogenetically diverse reductive dehalogenase-homologous genes in deep subseafloor sedimentary metagenomes.</title>
        <authorList>
            <person name="Kawai M."/>
            <person name="Futagami T."/>
            <person name="Toyoda A."/>
            <person name="Takaki Y."/>
            <person name="Nishi S."/>
            <person name="Hori S."/>
            <person name="Arai W."/>
            <person name="Tsubouchi T."/>
            <person name="Morono Y."/>
            <person name="Uchiyama I."/>
            <person name="Ito T."/>
            <person name="Fujiyama A."/>
            <person name="Inagaki F."/>
            <person name="Takami H."/>
        </authorList>
    </citation>
    <scope>NUCLEOTIDE SEQUENCE</scope>
    <source>
        <strain evidence="1">Expedition CK06-06</strain>
    </source>
</reference>
<dbReference type="InterPro" id="IPR043129">
    <property type="entry name" value="ATPase_NBD"/>
</dbReference>
<gene>
    <name evidence="1" type="ORF">S06H3_26866</name>
</gene>
<proteinExistence type="predicted"/>
<dbReference type="EMBL" id="BARV01015554">
    <property type="protein sequence ID" value="GAI31561.1"/>
    <property type="molecule type" value="Genomic_DNA"/>
</dbReference>
<organism evidence="1">
    <name type="scientific">marine sediment metagenome</name>
    <dbReference type="NCBI Taxonomy" id="412755"/>
    <lineage>
        <taxon>unclassified sequences</taxon>
        <taxon>metagenomes</taxon>
        <taxon>ecological metagenomes</taxon>
    </lineage>
</organism>
<sequence>MGDTELVNESYAIGVDVGGTKIASALVNSKGKIVFRVEEPTTKGDAI</sequence>